<dbReference type="AlphaFoldDB" id="A0A6V8R217"/>
<evidence type="ECO:0000313" key="2">
    <source>
        <dbReference type="Proteomes" id="UP000517252"/>
    </source>
</evidence>
<proteinExistence type="predicted"/>
<name>A0A6V8R217_TRIAP</name>
<sequence>MVDGKCGRLSRSLWHSVAVVDDVAEAHFCTALAAAVDTVAAVTEMIVIQVAAIQMAEIYIETETVETAATVTEMTVTEMDAGMAPSIAGSAGLMAPRKVPPTLVVVDHLIAGVLFAIAAIALEEDLVTPAWKRERTTLLSSQILATSDALEASAANSLYNSMAFFSLTLLSMEASINVWAEQCVTTALNAHVLIVLTLNVLSERILPQQMTVLNVLIQKMLPVNSPLLWLLLSKARWLKVRPKMAYPPKPTLSNLALVELAVAKPFVFGTNSPALPFLALLLSHRASHEMCWASFLAGQPCDGGDRVA</sequence>
<comment type="caution">
    <text evidence="1">The sequence shown here is derived from an EMBL/GenBank/DDBJ whole genome shotgun (WGS) entry which is preliminary data.</text>
</comment>
<organism evidence="1 2">
    <name type="scientific">Trichoderma asperellum</name>
    <name type="common">Filamentous fungus</name>
    <dbReference type="NCBI Taxonomy" id="101201"/>
    <lineage>
        <taxon>Eukaryota</taxon>
        <taxon>Fungi</taxon>
        <taxon>Dikarya</taxon>
        <taxon>Ascomycota</taxon>
        <taxon>Pezizomycotina</taxon>
        <taxon>Sordariomycetes</taxon>
        <taxon>Hypocreomycetidae</taxon>
        <taxon>Hypocreales</taxon>
        <taxon>Hypocreaceae</taxon>
        <taxon>Trichoderma</taxon>
    </lineage>
</organism>
<protein>
    <submittedName>
        <fullName evidence="1">Uncharacterized protein</fullName>
    </submittedName>
</protein>
<dbReference type="EMBL" id="BLZH01000011">
    <property type="protein sequence ID" value="GFP58899.1"/>
    <property type="molecule type" value="Genomic_DNA"/>
</dbReference>
<evidence type="ECO:0000313" key="1">
    <source>
        <dbReference type="EMBL" id="GFP58899.1"/>
    </source>
</evidence>
<accession>A0A6V8R217</accession>
<gene>
    <name evidence="1" type="ORF">TASIC1_0011026600</name>
</gene>
<reference evidence="1 2" key="1">
    <citation type="submission" date="2020-07" db="EMBL/GenBank/DDBJ databases">
        <title>Trichoderma asperellum IC-1 whole genome shotgun sequence.</title>
        <authorList>
            <person name="Kanamasa S."/>
            <person name="Takahashi H."/>
        </authorList>
    </citation>
    <scope>NUCLEOTIDE SEQUENCE [LARGE SCALE GENOMIC DNA]</scope>
    <source>
        <strain evidence="1 2">IC-1</strain>
    </source>
</reference>
<dbReference type="Proteomes" id="UP000517252">
    <property type="component" value="Unassembled WGS sequence"/>
</dbReference>